<evidence type="ECO:0000256" key="1">
    <source>
        <dbReference type="SAM" id="SignalP"/>
    </source>
</evidence>
<dbReference type="Gene3D" id="3.10.105.10">
    <property type="entry name" value="Dipeptide-binding Protein, Domain 3"/>
    <property type="match status" value="1"/>
</dbReference>
<dbReference type="InterPro" id="IPR030678">
    <property type="entry name" value="Peptide/Ni-bd"/>
</dbReference>
<sequence>MKRPKVLTAAAAGAVALSLGLSACGGGEEQQDGGGTSVSNAAINKIHNPSERKGGVLKMGASSDIDSTDPGNMYYAWANNFARLYSRMLLTYPAKPGPEGFKPVPDIAESLGTPNADQTEWTYKLRRGLKYEDGTEIRAKDIKYAVARTFDRGVLRNGPSYFSQLLDAEGYEGPYKNKDLDDFTGVETPDDYTVVFKLKDPFAEFNELVTFSGQTTPVPQAKDTGERYGLHPFSSGPYKWQGDYQPGKGGTMVRNEHWDPSTDPNRKQLPDQIQVTVAMNADELDNQLLQGQMHVDLIGSGVQDNGRKTLLSSADHRANADNPPGGFSWYIPINTEVIPNIECRKAIVYATNRDALWRAYGGDVGGELSTSIMPPNVEGRQKGQDYYTKAQKGFTGDIEAAKQSLSKCGQPNGFTTKMIYRAERPKEKAVAEAMQAAMQRVGIKLDVQGYPAATYTNDQFGSPAFNKKENIGLGTYGWHADWPTGYGYLQALTDEDAIVETGNANPSMFKDAQVNKMWDDVVKVQDPAQRATIYNQIDAKWREQAAVIPNVYAKSLLFRPTSLTNVFFHEGFGMYNYSTLGLSG</sequence>
<feature type="domain" description="Solute-binding protein family 5" evidence="2">
    <location>
        <begin position="102"/>
        <end position="494"/>
    </location>
</feature>
<dbReference type="PROSITE" id="PS51257">
    <property type="entry name" value="PROKAR_LIPOPROTEIN"/>
    <property type="match status" value="1"/>
</dbReference>
<dbReference type="PIRSF" id="PIRSF002741">
    <property type="entry name" value="MppA"/>
    <property type="match status" value="1"/>
</dbReference>
<feature type="signal peptide" evidence="1">
    <location>
        <begin position="1"/>
        <end position="23"/>
    </location>
</feature>
<accession>A0ABW3CRQ0</accession>
<dbReference type="PANTHER" id="PTHR30290:SF83">
    <property type="entry name" value="ABC TRANSPORTER SUBSTRATE-BINDING PROTEIN"/>
    <property type="match status" value="1"/>
</dbReference>
<proteinExistence type="predicted"/>
<organism evidence="3 4">
    <name type="scientific">Actinomadura adrarensis</name>
    <dbReference type="NCBI Taxonomy" id="1819600"/>
    <lineage>
        <taxon>Bacteria</taxon>
        <taxon>Bacillati</taxon>
        <taxon>Actinomycetota</taxon>
        <taxon>Actinomycetes</taxon>
        <taxon>Streptosporangiales</taxon>
        <taxon>Thermomonosporaceae</taxon>
        <taxon>Actinomadura</taxon>
    </lineage>
</organism>
<gene>
    <name evidence="3" type="ORF">ACFQ07_33610</name>
</gene>
<dbReference type="PANTHER" id="PTHR30290">
    <property type="entry name" value="PERIPLASMIC BINDING COMPONENT OF ABC TRANSPORTER"/>
    <property type="match status" value="1"/>
</dbReference>
<protein>
    <submittedName>
        <fullName evidence="3">ABC transporter substrate-binding protein</fullName>
    </submittedName>
</protein>
<evidence type="ECO:0000259" key="2">
    <source>
        <dbReference type="Pfam" id="PF00496"/>
    </source>
</evidence>
<dbReference type="EMBL" id="JBHTIR010004380">
    <property type="protein sequence ID" value="MFD0857189.1"/>
    <property type="molecule type" value="Genomic_DNA"/>
</dbReference>
<evidence type="ECO:0000313" key="3">
    <source>
        <dbReference type="EMBL" id="MFD0857189.1"/>
    </source>
</evidence>
<dbReference type="InterPro" id="IPR039424">
    <property type="entry name" value="SBP_5"/>
</dbReference>
<feature type="chain" id="PRO_5047462197" evidence="1">
    <location>
        <begin position="24"/>
        <end position="584"/>
    </location>
</feature>
<keyword evidence="4" id="KW-1185">Reference proteome</keyword>
<dbReference type="InterPro" id="IPR000914">
    <property type="entry name" value="SBP_5_dom"/>
</dbReference>
<reference evidence="4" key="1">
    <citation type="journal article" date="2019" name="Int. J. Syst. Evol. Microbiol.">
        <title>The Global Catalogue of Microorganisms (GCM) 10K type strain sequencing project: providing services to taxonomists for standard genome sequencing and annotation.</title>
        <authorList>
            <consortium name="The Broad Institute Genomics Platform"/>
            <consortium name="The Broad Institute Genome Sequencing Center for Infectious Disease"/>
            <person name="Wu L."/>
            <person name="Ma J."/>
        </authorList>
    </citation>
    <scope>NUCLEOTIDE SEQUENCE [LARGE SCALE GENOMIC DNA]</scope>
    <source>
        <strain evidence="4">JCM 31696</strain>
    </source>
</reference>
<name>A0ABW3CRQ0_9ACTN</name>
<dbReference type="CDD" id="cd08506">
    <property type="entry name" value="PBP2_clavulanate_OppA2"/>
    <property type="match status" value="1"/>
</dbReference>
<evidence type="ECO:0000313" key="4">
    <source>
        <dbReference type="Proteomes" id="UP001597083"/>
    </source>
</evidence>
<comment type="caution">
    <text evidence="3">The sequence shown here is derived from an EMBL/GenBank/DDBJ whole genome shotgun (WGS) entry which is preliminary data.</text>
</comment>
<dbReference type="SUPFAM" id="SSF53850">
    <property type="entry name" value="Periplasmic binding protein-like II"/>
    <property type="match status" value="1"/>
</dbReference>
<keyword evidence="1" id="KW-0732">Signal</keyword>
<dbReference type="Proteomes" id="UP001597083">
    <property type="component" value="Unassembled WGS sequence"/>
</dbReference>
<dbReference type="Gene3D" id="3.40.190.10">
    <property type="entry name" value="Periplasmic binding protein-like II"/>
    <property type="match status" value="1"/>
</dbReference>
<dbReference type="Pfam" id="PF00496">
    <property type="entry name" value="SBP_bac_5"/>
    <property type="match status" value="1"/>
</dbReference>